<feature type="transmembrane region" description="Helical" evidence="7">
    <location>
        <begin position="249"/>
        <end position="267"/>
    </location>
</feature>
<gene>
    <name evidence="9" type="primary">vanT</name>
    <name evidence="9" type="ORF">Psch_01357</name>
</gene>
<dbReference type="InterPro" id="IPR000821">
    <property type="entry name" value="Ala_racemase"/>
</dbReference>
<feature type="transmembrane region" description="Helical" evidence="7">
    <location>
        <begin position="279"/>
        <end position="298"/>
    </location>
</feature>
<dbReference type="Gene3D" id="3.20.20.10">
    <property type="entry name" value="Alanine racemase"/>
    <property type="match status" value="1"/>
</dbReference>
<dbReference type="NCBIfam" id="TIGR00492">
    <property type="entry name" value="alr"/>
    <property type="match status" value="1"/>
</dbReference>
<dbReference type="Pfam" id="PF00842">
    <property type="entry name" value="Ala_racemase_C"/>
    <property type="match status" value="1"/>
</dbReference>
<dbReference type="InterPro" id="IPR001608">
    <property type="entry name" value="Ala_racemase_N"/>
</dbReference>
<keyword evidence="7" id="KW-1133">Transmembrane helix</keyword>
<feature type="transmembrane region" description="Helical" evidence="7">
    <location>
        <begin position="12"/>
        <end position="33"/>
    </location>
</feature>
<feature type="transmembrane region" description="Helical" evidence="7">
    <location>
        <begin position="150"/>
        <end position="171"/>
    </location>
</feature>
<feature type="binding site" evidence="4 6">
    <location>
        <position position="476"/>
    </location>
    <ligand>
        <name>substrate</name>
    </ligand>
</feature>
<dbReference type="GO" id="GO:0030170">
    <property type="term" value="F:pyridoxal phosphate binding"/>
    <property type="evidence" value="ECO:0007669"/>
    <property type="project" value="UniProtKB-UniRule"/>
</dbReference>
<dbReference type="InterPro" id="IPR029066">
    <property type="entry name" value="PLP-binding_barrel"/>
</dbReference>
<dbReference type="GO" id="GO:0030632">
    <property type="term" value="P:D-alanine biosynthetic process"/>
    <property type="evidence" value="ECO:0007669"/>
    <property type="project" value="UniProtKB-UniRule"/>
</dbReference>
<evidence type="ECO:0000259" key="8">
    <source>
        <dbReference type="SMART" id="SM01005"/>
    </source>
</evidence>
<keyword evidence="3 4" id="KW-0413">Isomerase</keyword>
<feature type="transmembrane region" description="Helical" evidence="7">
    <location>
        <begin position="191"/>
        <end position="210"/>
    </location>
</feature>
<comment type="function">
    <text evidence="4">Catalyzes the interconversion of L-alanine and D-alanine. May also act on other amino acids.</text>
</comment>
<organism evidence="9 10">
    <name type="scientific">Pelotomaculum schinkii</name>
    <dbReference type="NCBI Taxonomy" id="78350"/>
    <lineage>
        <taxon>Bacteria</taxon>
        <taxon>Bacillati</taxon>
        <taxon>Bacillota</taxon>
        <taxon>Clostridia</taxon>
        <taxon>Eubacteriales</taxon>
        <taxon>Desulfotomaculaceae</taxon>
        <taxon>Pelotomaculum</taxon>
    </lineage>
</organism>
<keyword evidence="10" id="KW-1185">Reference proteome</keyword>
<evidence type="ECO:0000256" key="1">
    <source>
        <dbReference type="ARBA" id="ARBA00001933"/>
    </source>
</evidence>
<comment type="similarity">
    <text evidence="4">Belongs to the alanine racemase family.</text>
</comment>
<name>A0A4Y7RGH7_9FIRM</name>
<dbReference type="HAMAP" id="MF_01201">
    <property type="entry name" value="Ala_racemase"/>
    <property type="match status" value="1"/>
</dbReference>
<evidence type="ECO:0000256" key="6">
    <source>
        <dbReference type="PIRSR" id="PIRSR600821-52"/>
    </source>
</evidence>
<keyword evidence="7" id="KW-0472">Membrane</keyword>
<dbReference type="InterPro" id="IPR002656">
    <property type="entry name" value="Acyl_transf_3_dom"/>
</dbReference>
<dbReference type="Proteomes" id="UP000298324">
    <property type="component" value="Unassembled WGS sequence"/>
</dbReference>
<feature type="transmembrane region" description="Helical" evidence="7">
    <location>
        <begin position="123"/>
        <end position="143"/>
    </location>
</feature>
<feature type="domain" description="Alanine racemase C-terminal" evidence="8">
    <location>
        <begin position="588"/>
        <end position="717"/>
    </location>
</feature>
<sequence length="719" mass="80583">MTIPQKKEYAGIDYFRLIAAFLVVAIHTSPLSGLNETADFVLTRVLARVAVPFFFMVSGFFLFSKTEAEKLNFYGLAVLLKKTAFLYGIAILLYLPLNIYAGTLGEWRCLPNLLKDIVFDGTFYHLWYLPAAIFGACIAWLLLKRLPSRQAFIISLILYIVGLFGDSYYGISEKIPFLKAVYQNLFWFSDYTRNGLFFAPVFFMLGALLARQTKRIPLQTCLIGLAVSFVFMLTEGLLLHSLKLPKHDSMYLMLLPCMFFLFQSLHFWKGKNPKYLRNLSMLIYLIHPAVIVVVRGFAKATGLQRLLIDNSVIHYLAVASGSFAAAIVLVMILNRKRTHKSNSMQRHKDRVWAEINMLNLRHNVQVLRDALPVGCEIMAVIKANAYGHGAAEISAYLHRIGVDSVAVATIDEAIYLRRKGTKGEILILGYTSEARTSELFRYRLSQTVVDAEHARELNRFGKPIQIHIKVDTGMNRLGENYRHVSEIASIFDCENLKVRGIFSHMCVSDSTETGNVAFTKAQIQHFYELLDGLKAKHIQLPKIHIQSSYGVLNYPELQCSYARIGIALYGVLSTFDAQTKCSLDLRPVLALKSKVVLARTIESGESVGYGREFVAERETKVAVISTGYADGFPRSLSTGKGHVLIHGCRAPIIGRICMDQLMADVTGLPDIKRGDVVTLIGKDGSEEITAEQVAVNAGTITNELLSRLSNRLERVFLDL</sequence>
<protein>
    <recommendedName>
        <fullName evidence="4">Alanine racemase</fullName>
        <ecNumber evidence="4">5.1.1.1</ecNumber>
    </recommendedName>
</protein>
<evidence type="ECO:0000313" key="9">
    <source>
        <dbReference type="EMBL" id="TEB07802.1"/>
    </source>
</evidence>
<keyword evidence="7" id="KW-0812">Transmembrane</keyword>
<feature type="transmembrane region" description="Helical" evidence="7">
    <location>
        <begin position="313"/>
        <end position="334"/>
    </location>
</feature>
<evidence type="ECO:0000256" key="7">
    <source>
        <dbReference type="SAM" id="Phobius"/>
    </source>
</evidence>
<dbReference type="Pfam" id="PF01168">
    <property type="entry name" value="Ala_racemase_N"/>
    <property type="match status" value="1"/>
</dbReference>
<dbReference type="SMART" id="SM01005">
    <property type="entry name" value="Ala_racemase_C"/>
    <property type="match status" value="1"/>
</dbReference>
<evidence type="ECO:0000256" key="3">
    <source>
        <dbReference type="ARBA" id="ARBA00023235"/>
    </source>
</evidence>
<comment type="catalytic activity">
    <reaction evidence="4">
        <text>L-alanine = D-alanine</text>
        <dbReference type="Rhea" id="RHEA:20249"/>
        <dbReference type="ChEBI" id="CHEBI:57416"/>
        <dbReference type="ChEBI" id="CHEBI:57972"/>
        <dbReference type="EC" id="5.1.1.1"/>
    </reaction>
</comment>
<comment type="cofactor">
    <cofactor evidence="1 4 5">
        <name>pyridoxal 5'-phosphate</name>
        <dbReference type="ChEBI" id="CHEBI:597326"/>
    </cofactor>
</comment>
<dbReference type="GO" id="GO:0005829">
    <property type="term" value="C:cytosol"/>
    <property type="evidence" value="ECO:0007669"/>
    <property type="project" value="TreeGrafter"/>
</dbReference>
<feature type="modified residue" description="N6-(pyridoxal phosphate)lysine" evidence="4 5">
    <location>
        <position position="382"/>
    </location>
</feature>
<dbReference type="NCBIfam" id="NF033131">
    <property type="entry name" value="vanT-G-Cterm"/>
    <property type="match status" value="1"/>
</dbReference>
<evidence type="ECO:0000313" key="10">
    <source>
        <dbReference type="Proteomes" id="UP000298324"/>
    </source>
</evidence>
<dbReference type="InterPro" id="IPR020622">
    <property type="entry name" value="Ala_racemase_pyridoxalP-BS"/>
</dbReference>
<dbReference type="Gene3D" id="2.40.37.10">
    <property type="entry name" value="Lyase, Ornithine Decarboxylase, Chain A, domain 1"/>
    <property type="match status" value="1"/>
</dbReference>
<evidence type="ECO:0000256" key="4">
    <source>
        <dbReference type="HAMAP-Rule" id="MF_01201"/>
    </source>
</evidence>
<feature type="binding site" evidence="4 6">
    <location>
        <position position="658"/>
    </location>
    <ligand>
        <name>substrate</name>
    </ligand>
</feature>
<feature type="transmembrane region" description="Helical" evidence="7">
    <location>
        <begin position="222"/>
        <end position="243"/>
    </location>
</feature>
<evidence type="ECO:0000256" key="5">
    <source>
        <dbReference type="PIRSR" id="PIRSR600821-50"/>
    </source>
</evidence>
<dbReference type="Pfam" id="PF01757">
    <property type="entry name" value="Acyl_transf_3"/>
    <property type="match status" value="1"/>
</dbReference>
<dbReference type="InterPro" id="IPR011079">
    <property type="entry name" value="Ala_racemase_C"/>
</dbReference>
<dbReference type="PROSITE" id="PS00395">
    <property type="entry name" value="ALANINE_RACEMASE"/>
    <property type="match status" value="1"/>
</dbReference>
<feature type="active site" description="Proton acceptor; specific for L-alanine" evidence="4">
    <location>
        <position position="609"/>
    </location>
</feature>
<accession>A0A4Y7RGH7</accession>
<dbReference type="GO" id="GO:0008784">
    <property type="term" value="F:alanine racemase activity"/>
    <property type="evidence" value="ECO:0007669"/>
    <property type="project" value="UniProtKB-UniRule"/>
</dbReference>
<dbReference type="FunFam" id="3.20.20.10:FF:000002">
    <property type="entry name" value="Alanine racemase"/>
    <property type="match status" value="1"/>
</dbReference>
<dbReference type="InterPro" id="IPR009006">
    <property type="entry name" value="Ala_racemase/Decarboxylase_C"/>
</dbReference>
<feature type="transmembrane region" description="Helical" evidence="7">
    <location>
        <begin position="84"/>
        <end position="103"/>
    </location>
</feature>
<dbReference type="GO" id="GO:0016747">
    <property type="term" value="F:acyltransferase activity, transferring groups other than amino-acyl groups"/>
    <property type="evidence" value="ECO:0007669"/>
    <property type="project" value="InterPro"/>
</dbReference>
<reference evidence="9 10" key="1">
    <citation type="journal article" date="2018" name="Environ. Microbiol.">
        <title>Novel energy conservation strategies and behaviour of Pelotomaculum schinkii driving syntrophic propionate catabolism.</title>
        <authorList>
            <person name="Hidalgo-Ahumada C.A.P."/>
            <person name="Nobu M.K."/>
            <person name="Narihiro T."/>
            <person name="Tamaki H."/>
            <person name="Liu W.T."/>
            <person name="Kamagata Y."/>
            <person name="Stams A.J.M."/>
            <person name="Imachi H."/>
            <person name="Sousa D.Z."/>
        </authorList>
    </citation>
    <scope>NUCLEOTIDE SEQUENCE [LARGE SCALE GENOMIC DNA]</scope>
    <source>
        <strain evidence="9 10">HH</strain>
    </source>
</reference>
<feature type="active site" description="Proton acceptor; specific for D-alanine" evidence="4">
    <location>
        <position position="382"/>
    </location>
</feature>
<dbReference type="PANTHER" id="PTHR30511:SF0">
    <property type="entry name" value="ALANINE RACEMASE, CATABOLIC-RELATED"/>
    <property type="match status" value="1"/>
</dbReference>
<dbReference type="SUPFAM" id="SSF51419">
    <property type="entry name" value="PLP-binding barrel"/>
    <property type="match status" value="1"/>
</dbReference>
<dbReference type="SUPFAM" id="SSF50621">
    <property type="entry name" value="Alanine racemase C-terminal domain-like"/>
    <property type="match status" value="1"/>
</dbReference>
<comment type="caution">
    <text evidence="9">The sequence shown here is derived from an EMBL/GenBank/DDBJ whole genome shotgun (WGS) entry which is preliminary data.</text>
</comment>
<dbReference type="EC" id="5.1.1.1" evidence="4"/>
<feature type="transmembrane region" description="Helical" evidence="7">
    <location>
        <begin position="45"/>
        <end position="63"/>
    </location>
</feature>
<evidence type="ECO:0000256" key="2">
    <source>
        <dbReference type="ARBA" id="ARBA00022898"/>
    </source>
</evidence>
<keyword evidence="2 4" id="KW-0663">Pyridoxal phosphate</keyword>
<dbReference type="EMBL" id="QFGA01000001">
    <property type="protein sequence ID" value="TEB07802.1"/>
    <property type="molecule type" value="Genomic_DNA"/>
</dbReference>
<dbReference type="UniPathway" id="UPA00042">
    <property type="reaction ID" value="UER00497"/>
</dbReference>
<proteinExistence type="inferred from homology"/>
<dbReference type="PRINTS" id="PR00992">
    <property type="entry name" value="ALARACEMASE"/>
</dbReference>
<comment type="pathway">
    <text evidence="4">Amino-acid biosynthesis; D-alanine biosynthesis; D-alanine from L-alanine: step 1/1.</text>
</comment>
<dbReference type="AlphaFoldDB" id="A0A4Y7RGH7"/>
<dbReference type="PANTHER" id="PTHR30511">
    <property type="entry name" value="ALANINE RACEMASE"/>
    <property type="match status" value="1"/>
</dbReference>